<dbReference type="SUPFAM" id="SSF55383">
    <property type="entry name" value="Copper amine oxidase, domain N"/>
    <property type="match status" value="2"/>
</dbReference>
<dbReference type="RefSeq" id="WP_173731253.1">
    <property type="nucleotide sequence ID" value="NZ_JABTTE010000012.1"/>
</dbReference>
<name>A0A8J8KEP6_9BACI</name>
<evidence type="ECO:0000313" key="3">
    <source>
        <dbReference type="EMBL" id="NSL52045.1"/>
    </source>
</evidence>
<keyword evidence="1" id="KW-0732">Signal</keyword>
<dbReference type="EMBL" id="JABTTE010000012">
    <property type="protein sequence ID" value="NSL52045.1"/>
    <property type="molecule type" value="Genomic_DNA"/>
</dbReference>
<evidence type="ECO:0000256" key="1">
    <source>
        <dbReference type="SAM" id="SignalP"/>
    </source>
</evidence>
<reference evidence="3" key="1">
    <citation type="submission" date="2020-06" db="EMBL/GenBank/DDBJ databases">
        <title>A novel thermopfilic bacterium from Erzurum, Turkey.</title>
        <authorList>
            <person name="Adiguzel A."/>
            <person name="Ay H."/>
            <person name="Baltaci M.O."/>
        </authorList>
    </citation>
    <scope>NUCLEOTIDE SEQUENCE</scope>
    <source>
        <strain evidence="3">P2</strain>
    </source>
</reference>
<feature type="domain" description="Copper amine oxidase-like N-terminal" evidence="2">
    <location>
        <begin position="619"/>
        <end position="717"/>
    </location>
</feature>
<gene>
    <name evidence="3" type="ORF">HR057_09805</name>
</gene>
<dbReference type="InterPro" id="IPR012854">
    <property type="entry name" value="Cu_amine_oxidase-like_N"/>
</dbReference>
<feature type="chain" id="PRO_5035285290" evidence="1">
    <location>
        <begin position="29"/>
        <end position="718"/>
    </location>
</feature>
<dbReference type="Pfam" id="PF07833">
    <property type="entry name" value="Cu_amine_oxidN1"/>
    <property type="match status" value="1"/>
</dbReference>
<comment type="caution">
    <text evidence="3">The sequence shown here is derived from an EMBL/GenBank/DDBJ whole genome shotgun (WGS) entry which is preliminary data.</text>
</comment>
<proteinExistence type="predicted"/>
<evidence type="ECO:0000313" key="4">
    <source>
        <dbReference type="Proteomes" id="UP000625804"/>
    </source>
</evidence>
<dbReference type="Proteomes" id="UP000625804">
    <property type="component" value="Unassembled WGS sequence"/>
</dbReference>
<keyword evidence="4" id="KW-1185">Reference proteome</keyword>
<protein>
    <submittedName>
        <fullName evidence="3">Copper amine oxidase N-terminal domain-containing protein</fullName>
    </submittedName>
</protein>
<dbReference type="Gene3D" id="3.30.457.10">
    <property type="entry name" value="Copper amine oxidase-like, N-terminal domain"/>
    <property type="match status" value="2"/>
</dbReference>
<feature type="signal peptide" evidence="1">
    <location>
        <begin position="1"/>
        <end position="28"/>
    </location>
</feature>
<evidence type="ECO:0000259" key="2">
    <source>
        <dbReference type="Pfam" id="PF07833"/>
    </source>
</evidence>
<dbReference type="InterPro" id="IPR036582">
    <property type="entry name" value="Mao_N_sf"/>
</dbReference>
<organism evidence="3 4">
    <name type="scientific">Calidifontibacillus erzurumensis</name>
    <dbReference type="NCBI Taxonomy" id="2741433"/>
    <lineage>
        <taxon>Bacteria</taxon>
        <taxon>Bacillati</taxon>
        <taxon>Bacillota</taxon>
        <taxon>Bacilli</taxon>
        <taxon>Bacillales</taxon>
        <taxon>Bacillaceae</taxon>
        <taxon>Calidifontibacillus/Schinkia group</taxon>
        <taxon>Calidifontibacillus</taxon>
    </lineage>
</organism>
<sequence>MNKSLKVMTSAALLAGVVAPVAVTTVDAANSKVIVEKTPTVAKDYDSTKASGSYQNSDAITHVVFQTDDAGVYTGDRFRLTLPDGVKFVEEAYDGARAYAFTTQDKVQVKYVSEQTLELEITDNVASGKQNIVRLPLFVEVDTTGELKFTVDPLDSSLTAGTYTFAVAQGGSATATIEKVSSVGSGVSPLSVIRIDENAVNALGKDQQTITLKLPNNVEWNNTPTVEFTGGLTGSTLVSVTPSGRTLTIKFDPTDNRTARGSIFIKNAEIDVDEDAKFGEIVVDITGTEVDSQDLVVAEYADYGVSITLENEVPEIVAGAHPDGGADKDDLVTAKIKIKENVADSIASGRETKVEFPSWVKIIDVKTSDEKNVSFSKTGFNKDKNEFKFTATTSGKAEFVVKFYLSVQADKAGDITAKISGRAGIEGEAVVAKAIAPVSVEVKAADLQIGQKDQTLADIIITENVKEAIKDGKLKITLPNNVSFSEEPTVEVVEGNIEIDDVALADYDNGDDNVLELKVKGESTKPSKIKISGAKITLDRTVPVGPIVAKLGGDLVQNTTDDAVDYDTKFEDKDFVSKFVIANVVTPAPGQSVAQEVKFTIGSTTYTVGDEEKTMDVAPFVEGGRAYMPIRYVAEAVGVSKDSIFWDQATQTATLIKGDRVVQLTAGSKSLKINGASIAMDAAAQVKDGRVVLPIRFVGQALGANVDWNQADQTVTVK</sequence>
<dbReference type="AlphaFoldDB" id="A0A8J8KEP6"/>
<accession>A0A8J8KEP6</accession>